<feature type="region of interest" description="Disordered" evidence="1">
    <location>
        <begin position="1143"/>
        <end position="1196"/>
    </location>
</feature>
<dbReference type="InterPro" id="IPR027417">
    <property type="entry name" value="P-loop_NTPase"/>
</dbReference>
<dbReference type="InterPro" id="IPR007111">
    <property type="entry name" value="NACHT_NTPase"/>
</dbReference>
<accession>A0A8S0ZFL4</accession>
<comment type="caution">
    <text evidence="3">The sequence shown here is derived from an EMBL/GenBank/DDBJ whole genome shotgun (WGS) entry which is preliminary data.</text>
</comment>
<dbReference type="PANTHER" id="PTHR46844">
    <property type="entry name" value="SLR5058 PROTEIN"/>
    <property type="match status" value="1"/>
</dbReference>
<organism evidence="3 4">
    <name type="scientific">Arctia plantaginis</name>
    <name type="common">Wood tiger moth</name>
    <name type="synonym">Phalaena plantaginis</name>
    <dbReference type="NCBI Taxonomy" id="874455"/>
    <lineage>
        <taxon>Eukaryota</taxon>
        <taxon>Metazoa</taxon>
        <taxon>Ecdysozoa</taxon>
        <taxon>Arthropoda</taxon>
        <taxon>Hexapoda</taxon>
        <taxon>Insecta</taxon>
        <taxon>Pterygota</taxon>
        <taxon>Neoptera</taxon>
        <taxon>Endopterygota</taxon>
        <taxon>Lepidoptera</taxon>
        <taxon>Glossata</taxon>
        <taxon>Ditrysia</taxon>
        <taxon>Noctuoidea</taxon>
        <taxon>Erebidae</taxon>
        <taxon>Arctiinae</taxon>
        <taxon>Arctia</taxon>
    </lineage>
</organism>
<feature type="domain" description="NACHT" evidence="2">
    <location>
        <begin position="1292"/>
        <end position="1476"/>
    </location>
</feature>
<dbReference type="Pfam" id="PF05729">
    <property type="entry name" value="NACHT"/>
    <property type="match status" value="1"/>
</dbReference>
<proteinExistence type="predicted"/>
<dbReference type="SUPFAM" id="SSF52540">
    <property type="entry name" value="P-loop containing nucleoside triphosphate hydrolases"/>
    <property type="match status" value="1"/>
</dbReference>
<feature type="compositionally biased region" description="Basic and acidic residues" evidence="1">
    <location>
        <begin position="1149"/>
        <end position="1162"/>
    </location>
</feature>
<dbReference type="OrthoDB" id="7476611at2759"/>
<dbReference type="PANTHER" id="PTHR46844:SF1">
    <property type="entry name" value="SLR5058 PROTEIN"/>
    <property type="match status" value="1"/>
</dbReference>
<reference evidence="3 4" key="1">
    <citation type="submission" date="2020-04" db="EMBL/GenBank/DDBJ databases">
        <authorList>
            <person name="Wallbank WR R."/>
            <person name="Pardo Diaz C."/>
            <person name="Kozak K."/>
            <person name="Martin S."/>
            <person name="Jiggins C."/>
            <person name="Moest M."/>
            <person name="Warren A I."/>
            <person name="Byers J.R.P. K."/>
            <person name="Montejo-Kovacevich G."/>
            <person name="Yen C E."/>
        </authorList>
    </citation>
    <scope>NUCLEOTIDE SEQUENCE [LARGE SCALE GENOMIC DNA]</scope>
</reference>
<name>A0A8S0ZFL4_ARCPL</name>
<evidence type="ECO:0000313" key="3">
    <source>
        <dbReference type="EMBL" id="CAB3232001.1"/>
    </source>
</evidence>
<protein>
    <recommendedName>
        <fullName evidence="2">NACHT domain-containing protein</fullName>
    </recommendedName>
</protein>
<sequence length="1879" mass="218000">MKTKSGLLPSQAVHAQPIKVDKNQVKMYKKRSGTSGISGQLYEMNLISYTLFGLLHNMNIEEFHLASNLDEIGAFDDVCFKVKIKALDKALLVFIQSKHKEGDDKLDFDVSKYFPDSYSQVIQKFYTSAKSKSKDKLFTGKFDDHECIFILYTNAKYKNDSGIEWTSDYAGVLNDLIATGKNGSQLIRNDKIIEESAETISKEEINTLAIRFAKFFNENSNQSMNIMLDDYILRYHVLLASKVIDVSEIQCETLKTDSKFRILTFRPEFFDTSDKYLVLLKKSLCRVVLKNQINTKVKSKTEDESVDEPLKAFFFNPCSNTLSSVLGTCIEYKNGKLEFIYRKNQRLPNDIEKLKQIYLPQSIIEEAETIAARKMLLSLKLKVPSTFGNRDLVISERRVDHLTKNIINLCQKSKANNCYNIVTLDDTIEDGLLRLNGGLAGAVGNLLVYDQTTNLLKLTDNLTSQQTGAKLVLDKLKTNLNNWHEYRFEIKANVPFPKLSFDSRDTAKEILCRVVIYAQQSNHKGVQELLRNKIQEYHSTTNPDDIQVDPDLMFQSYRNEILKWWLLSEKGPYLTKDSDIYQRAIKNIVIEPRITSLQITFYMTKMKNIEYTIDSLQSLNPLLENTDENGKNKLDLTSVVVTDVTTLTAIKVIQYLRKVELNNYVVLDLESIVKLSIDDFYEMKTELKNTKKILIILCNVLLKDNTFSDKYVEDVSKLVEQKQKIIVVNQEYVDVMKKLFISDIKLEENIEKPDTKIIYEKNKLIDLNKESQKIITENCKILFEGQLINLDLFIDDVSVAFIEGNVLNKIIQNEPIEIGESLNDDNYAKIKDLYQDRRVEYVKSQLYLGRISISTVEQEDFKNTYSTNNILLNLCSYFLNKTERNDNNNFTAYINEYLRNDAAQTVEQNAPKHNMASNVTVEETENDDCKYKVEESVNNYIFEDYCNICYGDISSIIKVQNCYVILDEDGCKHHIIFQFECCLDLRDIKSPENLRLYDIRDINGKPTICSCFSFKKEEVQGKLWIVKIKFLGFLKDFSKWKTNKTMIADTLLTLKSMCQRYILNFLIQNKSSGAPHEVSDNLNVETMNTVFKEKQDPEKEYFWFREHPTTIFAQQMSCSNNNSQKAYSNEVTTVDQQTIDVSPNTENNVKTEDIQEESHIPHNLENIDDDDAQMSPKAVDQESVKTDSDSFTPSKQEEENVIYTTVSLKMLKPGVFTDVIIGSYVMYEKTKSPVVSEYEFTSSNGSKFLVKGTPLVYKPGLTSSVGYVDFLFRFHYNRNCELKTFSDINDDVVHVTAPPGMGKSTLLTHLALKTKETDKTVWIVRVNLRDYSTEFNRWQKDINIVINTMATLKLLCQVVLKDRSVTFELKEVSDKMYLEECSDNNLSRFYLNMFLHYYNEKKLIFLFDGFDEICPDYSDEVIQFLKVVKHLPRKNKIWITSRSYNPMPSLQRNIGRAYKMQSFSKSEQTDFLSKFWERKFMLKILTEINVKSFLEFMLSNISEIDYNLRVLCYHFYSLIISKFPCLVDEMIQNVPELKLKVEQMENVYKVIENPANGHLKLELDQFMGTPLLLCLAGEYIVNEVLNAQKLECKGNFNTLTMYEKFVENNLKRNIHDKYGMNIDVPYFKDKFTAELKECMTMYKRIGAHVIFGSPLFSKFNFCFEEFNDVTPFCFNAAGQSAEYSDIISRLRIAKEKTGLISYVTFDSTPMFIHKTFAEYFAFEFVCDVLKSRNHNFRDKKLIWIVFRSIISNDPDSTILNKWMQEKIKMDDEFNDVVENIQRNQAFIDKYVKHVPLIKKKYANKAGALRDTLLQCAYVGLLNSSLEDFEDPSFIQNNIEDYLSRRREIDNDLISVMKPHLKKYFPGFVSRPMSELIPVL</sequence>
<dbReference type="Gene3D" id="3.40.50.300">
    <property type="entry name" value="P-loop containing nucleotide triphosphate hydrolases"/>
    <property type="match status" value="1"/>
</dbReference>
<dbReference type="EMBL" id="CADEBD010000289">
    <property type="protein sequence ID" value="CAB3232001.1"/>
    <property type="molecule type" value="Genomic_DNA"/>
</dbReference>
<evidence type="ECO:0000313" key="4">
    <source>
        <dbReference type="Proteomes" id="UP000494256"/>
    </source>
</evidence>
<evidence type="ECO:0000256" key="1">
    <source>
        <dbReference type="SAM" id="MobiDB-lite"/>
    </source>
</evidence>
<feature type="compositionally biased region" description="Basic and acidic residues" evidence="1">
    <location>
        <begin position="1179"/>
        <end position="1188"/>
    </location>
</feature>
<gene>
    <name evidence="3" type="ORF">APLA_LOCUS5467</name>
</gene>
<dbReference type="Proteomes" id="UP000494256">
    <property type="component" value="Unassembled WGS sequence"/>
</dbReference>
<evidence type="ECO:0000259" key="2">
    <source>
        <dbReference type="Pfam" id="PF05729"/>
    </source>
</evidence>